<keyword evidence="4" id="KW-1185">Reference proteome</keyword>
<dbReference type="RefSeq" id="WP_131449633.1">
    <property type="nucleotide sequence ID" value="NZ_SJZI01000043.1"/>
</dbReference>
<dbReference type="AlphaFoldDB" id="A0A4R1B9X0"/>
<dbReference type="PANTHER" id="PTHR33055">
    <property type="entry name" value="TRANSPOSASE FOR INSERTION SEQUENCE ELEMENT IS1111A"/>
    <property type="match status" value="1"/>
</dbReference>
<protein>
    <submittedName>
        <fullName evidence="3">IS110 family transposase</fullName>
    </submittedName>
</protein>
<evidence type="ECO:0000313" key="3">
    <source>
        <dbReference type="EMBL" id="TCJ13726.1"/>
    </source>
</evidence>
<reference evidence="3 4" key="1">
    <citation type="submission" date="2019-03" db="EMBL/GenBank/DDBJ databases">
        <authorList>
            <person name="Kim M.K.M."/>
        </authorList>
    </citation>
    <scope>NUCLEOTIDE SEQUENCE [LARGE SCALE GENOMIC DNA]</scope>
    <source>
        <strain evidence="3 4">17J68-12</strain>
    </source>
</reference>
<dbReference type="InterPro" id="IPR003346">
    <property type="entry name" value="Transposase_20"/>
</dbReference>
<dbReference type="InterPro" id="IPR047650">
    <property type="entry name" value="Transpos_IS110"/>
</dbReference>
<dbReference type="GO" id="GO:0003677">
    <property type="term" value="F:DNA binding"/>
    <property type="evidence" value="ECO:0007669"/>
    <property type="project" value="InterPro"/>
</dbReference>
<dbReference type="GO" id="GO:0006313">
    <property type="term" value="P:DNA transposition"/>
    <property type="evidence" value="ECO:0007669"/>
    <property type="project" value="InterPro"/>
</dbReference>
<dbReference type="GO" id="GO:0004803">
    <property type="term" value="F:transposase activity"/>
    <property type="evidence" value="ECO:0007669"/>
    <property type="project" value="InterPro"/>
</dbReference>
<accession>A0A4R1B9X0</accession>
<dbReference type="Proteomes" id="UP000295334">
    <property type="component" value="Unassembled WGS sequence"/>
</dbReference>
<feature type="coiled-coil region" evidence="1">
    <location>
        <begin position="9"/>
        <end position="36"/>
    </location>
</feature>
<gene>
    <name evidence="3" type="ORF">EPD60_11550</name>
</gene>
<feature type="domain" description="Transposase IS116/IS110/IS902 C-terminal" evidence="2">
    <location>
        <begin position="43"/>
        <end position="128"/>
    </location>
</feature>
<comment type="caution">
    <text evidence="3">The sequence shown here is derived from an EMBL/GenBank/DDBJ whole genome shotgun (WGS) entry which is preliminary data.</text>
</comment>
<dbReference type="Pfam" id="PF02371">
    <property type="entry name" value="Transposase_20"/>
    <property type="match status" value="1"/>
</dbReference>
<evidence type="ECO:0000313" key="4">
    <source>
        <dbReference type="Proteomes" id="UP000295334"/>
    </source>
</evidence>
<name>A0A4R1B9X0_9BACT</name>
<organism evidence="3 4">
    <name type="scientific">Flaviaesturariibacter flavus</name>
    <dbReference type="NCBI Taxonomy" id="2502780"/>
    <lineage>
        <taxon>Bacteria</taxon>
        <taxon>Pseudomonadati</taxon>
        <taxon>Bacteroidota</taxon>
        <taxon>Chitinophagia</taxon>
        <taxon>Chitinophagales</taxon>
        <taxon>Chitinophagaceae</taxon>
        <taxon>Flaviaestuariibacter</taxon>
    </lineage>
</organism>
<keyword evidence="1" id="KW-0175">Coiled coil</keyword>
<proteinExistence type="predicted"/>
<sequence>MPFADKGVIKSIQASIARLERALQKLEASMNEELQQWSGDQMKSLRSVPGLDKRAVATLIIATDGFTKVTNYRQLIALAGLTPREHTSGTSIKGKRGICKMGNGYLRSVLFMCALTAKKCNWACKELYDRLLAKGKLPYVALIAVCNKLLKQAFAIATKETMYQADFKSALA</sequence>
<evidence type="ECO:0000256" key="1">
    <source>
        <dbReference type="SAM" id="Coils"/>
    </source>
</evidence>
<evidence type="ECO:0000259" key="2">
    <source>
        <dbReference type="Pfam" id="PF02371"/>
    </source>
</evidence>
<dbReference type="PANTHER" id="PTHR33055:SF3">
    <property type="entry name" value="PUTATIVE TRANSPOSASE FOR IS117-RELATED"/>
    <property type="match status" value="1"/>
</dbReference>
<dbReference type="EMBL" id="SJZI01000043">
    <property type="protein sequence ID" value="TCJ13726.1"/>
    <property type="molecule type" value="Genomic_DNA"/>
</dbReference>
<dbReference type="OrthoDB" id="662105at2"/>